<dbReference type="EMBL" id="CAJFDH010000004">
    <property type="protein sequence ID" value="CAD5218937.1"/>
    <property type="molecule type" value="Genomic_DNA"/>
</dbReference>
<keyword evidence="5" id="KW-1185">Reference proteome</keyword>
<organism evidence="4 5">
    <name type="scientific">Bursaphelenchus okinawaensis</name>
    <dbReference type="NCBI Taxonomy" id="465554"/>
    <lineage>
        <taxon>Eukaryota</taxon>
        <taxon>Metazoa</taxon>
        <taxon>Ecdysozoa</taxon>
        <taxon>Nematoda</taxon>
        <taxon>Chromadorea</taxon>
        <taxon>Rhabditida</taxon>
        <taxon>Tylenchina</taxon>
        <taxon>Tylenchomorpha</taxon>
        <taxon>Aphelenchoidea</taxon>
        <taxon>Aphelenchoididae</taxon>
        <taxon>Bursaphelenchus</taxon>
    </lineage>
</organism>
<protein>
    <recommendedName>
        <fullName evidence="3">NTF2 domain-containing protein</fullName>
    </recommendedName>
</protein>
<dbReference type="InterPro" id="IPR002075">
    <property type="entry name" value="NTF2_dom"/>
</dbReference>
<dbReference type="Proteomes" id="UP000614601">
    <property type="component" value="Unassembled WGS sequence"/>
</dbReference>
<dbReference type="Proteomes" id="UP000783686">
    <property type="component" value="Unassembled WGS sequence"/>
</dbReference>
<dbReference type="OrthoDB" id="378874at2759"/>
<evidence type="ECO:0000313" key="4">
    <source>
        <dbReference type="EMBL" id="CAD5218937.1"/>
    </source>
</evidence>
<feature type="domain" description="NTF2" evidence="3">
    <location>
        <begin position="15"/>
        <end position="127"/>
    </location>
</feature>
<dbReference type="EMBL" id="CAJFCW020000004">
    <property type="protein sequence ID" value="CAG9112158.1"/>
    <property type="molecule type" value="Genomic_DNA"/>
</dbReference>
<accession>A0A811KUK7</accession>
<feature type="compositionally biased region" description="Low complexity" evidence="2">
    <location>
        <begin position="167"/>
        <end position="179"/>
    </location>
</feature>
<feature type="region of interest" description="Disordered" evidence="2">
    <location>
        <begin position="213"/>
        <end position="309"/>
    </location>
</feature>
<dbReference type="SUPFAM" id="SSF54427">
    <property type="entry name" value="NTF2-like"/>
    <property type="match status" value="1"/>
</dbReference>
<feature type="region of interest" description="Disordered" evidence="2">
    <location>
        <begin position="399"/>
        <end position="448"/>
    </location>
</feature>
<evidence type="ECO:0000256" key="2">
    <source>
        <dbReference type="SAM" id="MobiDB-lite"/>
    </source>
</evidence>
<comment type="caution">
    <text evidence="4">The sequence shown here is derived from an EMBL/GenBank/DDBJ whole genome shotgun (WGS) entry which is preliminary data.</text>
</comment>
<evidence type="ECO:0000313" key="5">
    <source>
        <dbReference type="Proteomes" id="UP000614601"/>
    </source>
</evidence>
<feature type="region of interest" description="Disordered" evidence="2">
    <location>
        <begin position="140"/>
        <end position="193"/>
    </location>
</feature>
<dbReference type="SUPFAM" id="SSF54928">
    <property type="entry name" value="RNA-binding domain, RBD"/>
    <property type="match status" value="1"/>
</dbReference>
<gene>
    <name evidence="4" type="ORF">BOKJ2_LOCUS8147</name>
</gene>
<dbReference type="PROSITE" id="PS50177">
    <property type="entry name" value="NTF2_DOMAIN"/>
    <property type="match status" value="1"/>
</dbReference>
<dbReference type="PANTHER" id="PTHR10693:SF20">
    <property type="entry name" value="AT27578P"/>
    <property type="match status" value="1"/>
</dbReference>
<dbReference type="GO" id="GO:0003729">
    <property type="term" value="F:mRNA binding"/>
    <property type="evidence" value="ECO:0007669"/>
    <property type="project" value="TreeGrafter"/>
</dbReference>
<feature type="compositionally biased region" description="Polar residues" evidence="2">
    <location>
        <begin position="182"/>
        <end position="193"/>
    </location>
</feature>
<dbReference type="GO" id="GO:0005829">
    <property type="term" value="C:cytosol"/>
    <property type="evidence" value="ECO:0007669"/>
    <property type="project" value="TreeGrafter"/>
</dbReference>
<feature type="compositionally biased region" description="Basic and acidic residues" evidence="2">
    <location>
        <begin position="296"/>
        <end position="306"/>
    </location>
</feature>
<dbReference type="Pfam" id="PF02136">
    <property type="entry name" value="NTF2"/>
    <property type="match status" value="1"/>
</dbReference>
<feature type="compositionally biased region" description="Low complexity" evidence="2">
    <location>
        <begin position="284"/>
        <end position="294"/>
    </location>
</feature>
<feature type="compositionally biased region" description="Basic and acidic residues" evidence="2">
    <location>
        <begin position="429"/>
        <end position="440"/>
    </location>
</feature>
<dbReference type="InterPro" id="IPR039539">
    <property type="entry name" value="Ras_GTPase_bind_prot"/>
</dbReference>
<evidence type="ECO:0000256" key="1">
    <source>
        <dbReference type="ARBA" id="ARBA00022884"/>
    </source>
</evidence>
<dbReference type="Gene3D" id="3.10.450.50">
    <property type="match status" value="1"/>
</dbReference>
<dbReference type="Gene3D" id="3.30.70.330">
    <property type="match status" value="1"/>
</dbReference>
<dbReference type="InterPro" id="IPR032710">
    <property type="entry name" value="NTF2-like_dom_sf"/>
</dbReference>
<reference evidence="4" key="1">
    <citation type="submission" date="2020-09" db="EMBL/GenBank/DDBJ databases">
        <authorList>
            <person name="Kikuchi T."/>
        </authorList>
    </citation>
    <scope>NUCLEOTIDE SEQUENCE</scope>
    <source>
        <strain evidence="4">SH1</strain>
    </source>
</reference>
<evidence type="ECO:0000259" key="3">
    <source>
        <dbReference type="PROSITE" id="PS50177"/>
    </source>
</evidence>
<proteinExistence type="predicted"/>
<dbReference type="InterPro" id="IPR018222">
    <property type="entry name" value="Nuclear_transport_factor_2_euk"/>
</dbReference>
<name>A0A811KUK7_9BILA</name>
<sequence length="448" mass="50389">MVDNKEVAQVDSKVVATQFIQYYYKELLNGPQNVLKCYSVNSSIKRFGRELVSGLENIKAELEQYHVTNVKIYKINSVYSIKDSVFLQVGAEIATETKPERTPVIHNVLLVPRGPLSFYIHSDLLDFVDNLFDDGKPKPVKAPAKYENQTKVEKPVQNGVSSIEKTQSPVKPVQQVPPSLAQPVTPSAPLQNGTHEKIDQVGFLQSLEAHVPSLTRPTQQTQLPPTQPRTETKPFEQPPLKTGPATWAQLVGGGASRNGGLASPTKPIEPPKPVGFQNKKPQEQKTQQQQQSQPKQRRDDKTEKNPRRLHFSYLRRKQQTGQPVLEEIIKQAFSHLGNVEKVNAFGSDKWVNGYVEFEKECSVQTAISMVDNNTGKPGLQLRIAIPVWELDEHVQISETPRISNGSRGFNNRTGQSHQQNSNNGWNNVGRRDNRQFRPKFENQTAQAR</sequence>
<dbReference type="PANTHER" id="PTHR10693">
    <property type="entry name" value="RAS GTPASE-ACTIVATING PROTEIN-BINDING PROTEIN"/>
    <property type="match status" value="1"/>
</dbReference>
<feature type="compositionally biased region" description="Low complexity" evidence="2">
    <location>
        <begin position="214"/>
        <end position="224"/>
    </location>
</feature>
<feature type="compositionally biased region" description="Polar residues" evidence="2">
    <location>
        <begin position="399"/>
        <end position="426"/>
    </location>
</feature>
<dbReference type="AlphaFoldDB" id="A0A811KUK7"/>
<dbReference type="InterPro" id="IPR035979">
    <property type="entry name" value="RBD_domain_sf"/>
</dbReference>
<dbReference type="InterPro" id="IPR012677">
    <property type="entry name" value="Nucleotide-bd_a/b_plait_sf"/>
</dbReference>
<dbReference type="GO" id="GO:1990904">
    <property type="term" value="C:ribonucleoprotein complex"/>
    <property type="evidence" value="ECO:0007669"/>
    <property type="project" value="TreeGrafter"/>
</dbReference>
<keyword evidence="1" id="KW-0694">RNA-binding</keyword>